<dbReference type="STRING" id="1043493.SAMN05421637_0655"/>
<protein>
    <recommendedName>
        <fullName evidence="10">Probable nicotinate-nucleotide adenylyltransferase</fullName>
        <ecNumber evidence="10">2.7.7.18</ecNumber>
    </recommendedName>
    <alternativeName>
        <fullName evidence="10">Deamido-NAD(+) diphosphorylase</fullName>
    </alternativeName>
    <alternativeName>
        <fullName evidence="10">Deamido-NAD(+) pyrophosphorylase</fullName>
    </alternativeName>
    <alternativeName>
        <fullName evidence="10">Nicotinate mononucleotide adenylyltransferase</fullName>
        <shortName evidence="10">NaMN adenylyltransferase</shortName>
    </alternativeName>
</protein>
<keyword evidence="13" id="KW-1185">Reference proteome</keyword>
<proteinExistence type="inferred from homology"/>
<keyword evidence="3 10" id="KW-0662">Pyridine nucleotide biosynthesis</keyword>
<dbReference type="PANTHER" id="PTHR39321:SF3">
    <property type="entry name" value="PHOSPHOPANTETHEINE ADENYLYLTRANSFERASE"/>
    <property type="match status" value="1"/>
</dbReference>
<evidence type="ECO:0000256" key="1">
    <source>
        <dbReference type="ARBA" id="ARBA00002324"/>
    </source>
</evidence>
<dbReference type="GO" id="GO:0005524">
    <property type="term" value="F:ATP binding"/>
    <property type="evidence" value="ECO:0007669"/>
    <property type="project" value="UniProtKB-KW"/>
</dbReference>
<comment type="similarity">
    <text evidence="10">Belongs to the NadD family.</text>
</comment>
<dbReference type="PANTHER" id="PTHR39321">
    <property type="entry name" value="NICOTINATE-NUCLEOTIDE ADENYLYLTRANSFERASE-RELATED"/>
    <property type="match status" value="1"/>
</dbReference>
<comment type="pathway">
    <text evidence="2 10">Cofactor biosynthesis; NAD(+) biosynthesis; deamido-NAD(+) from nicotinate D-ribonucleotide: step 1/1.</text>
</comment>
<keyword evidence="7 10" id="KW-0067">ATP-binding</keyword>
<dbReference type="NCBIfam" id="TIGR00482">
    <property type="entry name" value="nicotinate (nicotinamide) nucleotide adenylyltransferase"/>
    <property type="match status" value="1"/>
</dbReference>
<keyword evidence="5 10" id="KW-0548">Nucleotidyltransferase</keyword>
<comment type="function">
    <text evidence="1 10">Catalyzes the reversible adenylation of nicotinate mononucleotide (NaMN) to nicotinic acid adenine dinucleotide (NaAD).</text>
</comment>
<dbReference type="GO" id="GO:0004515">
    <property type="term" value="F:nicotinate-nucleotide adenylyltransferase activity"/>
    <property type="evidence" value="ECO:0007669"/>
    <property type="project" value="UniProtKB-UniRule"/>
</dbReference>
<dbReference type="EC" id="2.7.7.18" evidence="10"/>
<evidence type="ECO:0000256" key="7">
    <source>
        <dbReference type="ARBA" id="ARBA00022840"/>
    </source>
</evidence>
<evidence type="ECO:0000256" key="3">
    <source>
        <dbReference type="ARBA" id="ARBA00022642"/>
    </source>
</evidence>
<dbReference type="Gene3D" id="3.40.50.620">
    <property type="entry name" value="HUPs"/>
    <property type="match status" value="1"/>
</dbReference>
<dbReference type="OrthoDB" id="5295945at2"/>
<evidence type="ECO:0000259" key="11">
    <source>
        <dbReference type="Pfam" id="PF01467"/>
    </source>
</evidence>
<accession>A0A1H6V750</accession>
<gene>
    <name evidence="10" type="primary">nadD</name>
    <name evidence="12" type="ORF">SAMN05421637_0655</name>
</gene>
<evidence type="ECO:0000313" key="13">
    <source>
        <dbReference type="Proteomes" id="UP000183315"/>
    </source>
</evidence>
<comment type="catalytic activity">
    <reaction evidence="9 10">
        <text>nicotinate beta-D-ribonucleotide + ATP + H(+) = deamido-NAD(+) + diphosphate</text>
        <dbReference type="Rhea" id="RHEA:22860"/>
        <dbReference type="ChEBI" id="CHEBI:15378"/>
        <dbReference type="ChEBI" id="CHEBI:30616"/>
        <dbReference type="ChEBI" id="CHEBI:33019"/>
        <dbReference type="ChEBI" id="CHEBI:57502"/>
        <dbReference type="ChEBI" id="CHEBI:58437"/>
        <dbReference type="EC" id="2.7.7.18"/>
    </reaction>
</comment>
<evidence type="ECO:0000256" key="2">
    <source>
        <dbReference type="ARBA" id="ARBA00005019"/>
    </source>
</evidence>
<dbReference type="NCBIfam" id="TIGR00125">
    <property type="entry name" value="cyt_tran_rel"/>
    <property type="match status" value="1"/>
</dbReference>
<name>A0A1H6V750_9MICO</name>
<keyword evidence="8 10" id="KW-0520">NAD</keyword>
<evidence type="ECO:0000256" key="5">
    <source>
        <dbReference type="ARBA" id="ARBA00022695"/>
    </source>
</evidence>
<keyword evidence="4 10" id="KW-0808">Transferase</keyword>
<dbReference type="AlphaFoldDB" id="A0A1H6V750"/>
<evidence type="ECO:0000256" key="9">
    <source>
        <dbReference type="ARBA" id="ARBA00048721"/>
    </source>
</evidence>
<feature type="domain" description="Cytidyltransferase-like" evidence="11">
    <location>
        <begin position="10"/>
        <end position="167"/>
    </location>
</feature>
<dbReference type="InterPro" id="IPR014729">
    <property type="entry name" value="Rossmann-like_a/b/a_fold"/>
</dbReference>
<dbReference type="InterPro" id="IPR004821">
    <property type="entry name" value="Cyt_trans-like"/>
</dbReference>
<dbReference type="EMBL" id="FNZI01000001">
    <property type="protein sequence ID" value="SEI98754.1"/>
    <property type="molecule type" value="Genomic_DNA"/>
</dbReference>
<evidence type="ECO:0000256" key="8">
    <source>
        <dbReference type="ARBA" id="ARBA00023027"/>
    </source>
</evidence>
<dbReference type="HAMAP" id="MF_00244">
    <property type="entry name" value="NaMN_adenylyltr"/>
    <property type="match status" value="1"/>
</dbReference>
<dbReference type="Pfam" id="PF01467">
    <property type="entry name" value="CTP_transf_like"/>
    <property type="match status" value="1"/>
</dbReference>
<dbReference type="Proteomes" id="UP000183315">
    <property type="component" value="Unassembled WGS sequence"/>
</dbReference>
<sequence length="198" mass="21556">MQAPLARVGVLGGTFDPIHHGHLAAASEVCAQLGLDQILLTPAYSQPFKQGYDTETPEHRLAMCALAADEDERFAVSPVDIERGGVTYTVDTLTDLREQRPDAELFFITGADAVARLDEWKDADRLTELATFVGVTRPGHSLADTTRPHILVEAPALAISSTDVRRRVRAGLPIRYLVPRSVADYIAVNGLYYGGLDD</sequence>
<dbReference type="CDD" id="cd02165">
    <property type="entry name" value="NMNAT"/>
    <property type="match status" value="1"/>
</dbReference>
<keyword evidence="6 10" id="KW-0547">Nucleotide-binding</keyword>
<evidence type="ECO:0000256" key="4">
    <source>
        <dbReference type="ARBA" id="ARBA00022679"/>
    </source>
</evidence>
<organism evidence="12 13">
    <name type="scientific">Demequina mangrovi</name>
    <dbReference type="NCBI Taxonomy" id="1043493"/>
    <lineage>
        <taxon>Bacteria</taxon>
        <taxon>Bacillati</taxon>
        <taxon>Actinomycetota</taxon>
        <taxon>Actinomycetes</taxon>
        <taxon>Micrococcales</taxon>
        <taxon>Demequinaceae</taxon>
        <taxon>Demequina</taxon>
    </lineage>
</organism>
<reference evidence="13" key="1">
    <citation type="submission" date="2016-10" db="EMBL/GenBank/DDBJ databases">
        <authorList>
            <person name="Varghese N."/>
        </authorList>
    </citation>
    <scope>NUCLEOTIDE SEQUENCE [LARGE SCALE GENOMIC DNA]</scope>
    <source>
        <strain evidence="13">DSM 24868</strain>
    </source>
</reference>
<evidence type="ECO:0000256" key="6">
    <source>
        <dbReference type="ARBA" id="ARBA00022741"/>
    </source>
</evidence>
<dbReference type="NCBIfam" id="NF000840">
    <property type="entry name" value="PRK00071.1-3"/>
    <property type="match status" value="1"/>
</dbReference>
<dbReference type="eggNOG" id="COG1057">
    <property type="taxonomic scope" value="Bacteria"/>
</dbReference>
<dbReference type="GO" id="GO:0009435">
    <property type="term" value="P:NAD+ biosynthetic process"/>
    <property type="evidence" value="ECO:0007669"/>
    <property type="project" value="UniProtKB-UniRule"/>
</dbReference>
<dbReference type="InterPro" id="IPR005248">
    <property type="entry name" value="NadD/NMNAT"/>
</dbReference>
<dbReference type="SUPFAM" id="SSF52374">
    <property type="entry name" value="Nucleotidylyl transferase"/>
    <property type="match status" value="1"/>
</dbReference>
<evidence type="ECO:0000256" key="10">
    <source>
        <dbReference type="HAMAP-Rule" id="MF_00244"/>
    </source>
</evidence>
<dbReference type="UniPathway" id="UPA00253">
    <property type="reaction ID" value="UER00332"/>
</dbReference>
<evidence type="ECO:0000313" key="12">
    <source>
        <dbReference type="EMBL" id="SEI98754.1"/>
    </source>
</evidence>
<dbReference type="RefSeq" id="WP_042212922.1">
    <property type="nucleotide sequence ID" value="NZ_BBLU01000002.1"/>
</dbReference>